<organism evidence="3 4">
    <name type="scientific">Portunus trituberculatus</name>
    <name type="common">Swimming crab</name>
    <name type="synonym">Neptunus trituberculatus</name>
    <dbReference type="NCBI Taxonomy" id="210409"/>
    <lineage>
        <taxon>Eukaryota</taxon>
        <taxon>Metazoa</taxon>
        <taxon>Ecdysozoa</taxon>
        <taxon>Arthropoda</taxon>
        <taxon>Crustacea</taxon>
        <taxon>Multicrustacea</taxon>
        <taxon>Malacostraca</taxon>
        <taxon>Eumalacostraca</taxon>
        <taxon>Eucarida</taxon>
        <taxon>Decapoda</taxon>
        <taxon>Pleocyemata</taxon>
        <taxon>Brachyura</taxon>
        <taxon>Eubrachyura</taxon>
        <taxon>Portunoidea</taxon>
        <taxon>Portunidae</taxon>
        <taxon>Portuninae</taxon>
        <taxon>Portunus</taxon>
    </lineage>
</organism>
<comment type="caution">
    <text evidence="3">The sequence shown here is derived from an EMBL/GenBank/DDBJ whole genome shotgun (WGS) entry which is preliminary data.</text>
</comment>
<protein>
    <recommendedName>
        <fullName evidence="2">EGF-like domain-containing protein</fullName>
    </recommendedName>
</protein>
<feature type="domain" description="EGF-like" evidence="2">
    <location>
        <begin position="401"/>
        <end position="440"/>
    </location>
</feature>
<dbReference type="EMBL" id="VSRR010009524">
    <property type="protein sequence ID" value="MPC50469.1"/>
    <property type="molecule type" value="Genomic_DNA"/>
</dbReference>
<accession>A0A5B7FYY1</accession>
<dbReference type="Pfam" id="PF21164">
    <property type="entry name" value="Dumpy_DPY"/>
    <property type="match status" value="4"/>
</dbReference>
<dbReference type="Proteomes" id="UP000324222">
    <property type="component" value="Unassembled WGS sequence"/>
</dbReference>
<feature type="domain" description="EGF-like" evidence="2">
    <location>
        <begin position="716"/>
        <end position="758"/>
    </location>
</feature>
<name>A0A5B7FYY1_PORTR</name>
<dbReference type="InterPro" id="IPR048407">
    <property type="entry name" value="Dumpy_DPY"/>
</dbReference>
<dbReference type="PANTHER" id="PTHR22963:SF39">
    <property type="entry name" value="DUMPY"/>
    <property type="match status" value="1"/>
</dbReference>
<dbReference type="SMART" id="SM00181">
    <property type="entry name" value="EGF"/>
    <property type="match status" value="12"/>
</dbReference>
<evidence type="ECO:0000259" key="2">
    <source>
        <dbReference type="PROSITE" id="PS50026"/>
    </source>
</evidence>
<reference evidence="3 4" key="1">
    <citation type="submission" date="2019-05" db="EMBL/GenBank/DDBJ databases">
        <title>Another draft genome of Portunus trituberculatus and its Hox gene families provides insights of decapod evolution.</title>
        <authorList>
            <person name="Jeong J.-H."/>
            <person name="Song I."/>
            <person name="Kim S."/>
            <person name="Choi T."/>
            <person name="Kim D."/>
            <person name="Ryu S."/>
            <person name="Kim W."/>
        </authorList>
    </citation>
    <scope>NUCLEOTIDE SEQUENCE [LARGE SCALE GENOMIC DNA]</scope>
    <source>
        <tissue evidence="3">Muscle</tissue>
    </source>
</reference>
<dbReference type="AlphaFoldDB" id="A0A5B7FYY1"/>
<evidence type="ECO:0000256" key="1">
    <source>
        <dbReference type="PROSITE-ProRule" id="PRU00076"/>
    </source>
</evidence>
<evidence type="ECO:0000313" key="4">
    <source>
        <dbReference type="Proteomes" id="UP000324222"/>
    </source>
</evidence>
<dbReference type="SUPFAM" id="SSF90148">
    <property type="entry name" value="DPY module"/>
    <property type="match status" value="1"/>
</dbReference>
<gene>
    <name evidence="3" type="ORF">E2C01_044298</name>
</gene>
<dbReference type="PROSITE" id="PS50026">
    <property type="entry name" value="EGF_3"/>
    <property type="match status" value="2"/>
</dbReference>
<keyword evidence="1" id="KW-0245">EGF-like domain</keyword>
<dbReference type="PANTHER" id="PTHR22963">
    <property type="entry name" value="ENDOGLIN-RELATED"/>
    <property type="match status" value="1"/>
</dbReference>
<dbReference type="OrthoDB" id="4405280at2759"/>
<proteinExistence type="predicted"/>
<comment type="caution">
    <text evidence="1">Lacks conserved residue(s) required for the propagation of feature annotation.</text>
</comment>
<sequence length="763" mass="82508">MSVGCRANSECPRDTACLNTRCVKPCDCGEHTECYVIDHRPICTCLPGYQGNPNLGCYEVGCTQDEECPQDKMCHSGVCINPCSVNDPCAISAECYPEQHRAKCRCPPGLEGDPFLECRLVGCRSNSECPTTKACLNRKCVDPCLYNNECAPNAVCHVFQHMTYCHCPLDMPFGDPVVMCKDAPPIADPPKPKCLVDADCPSKRACIDEYCVNPCHTLNPCDETAQCDVTDSLPVRTMICICVEGSVRTDEGTCKEVEIPISPGCQANSECPEEEACINRLCRTPCDCGPYSECEVMNHHPVCTCQVGYQGNPDISCFPIGCQQDSDCEDHQACYDGVCANPCLVNDPCATNAECYAEGHQAHCRCPSGLQGDGYVECLIVGCRANSECPSDRACINTQCVDPCLFDNPCAPNAECINKDHQALCRCPPGTFGDPSQQCLPVPQPDCVSDTDCPSQHACINEKCVNPCKVLEPCHENTECQVIDTIPVRTMICICPDGMVTEIGGECKHVPVIKPICEVNSECPSDKACFTNFCKDPCQCGANANCEIVEHHPLCTCKRGYEGDPEIGCYEIGCYGTDDCPTTHVCRNGQCAPVCGPNNEPCGRDAICQGVEHEAVCYCPPGSQGNPRTQCLAIGCVSDDACPDDRSCINQRCESPCALDPCVKPAECQVFGHTPDCPCPPGFNRTLDNGCEMIIVGCRTDGDCPSQTACINEKCIDPCSLEPCTENTECRMIDTIPVRTIACECLPGYQGDALDKCIPSKQL</sequence>
<evidence type="ECO:0000313" key="3">
    <source>
        <dbReference type="EMBL" id="MPC50469.1"/>
    </source>
</evidence>
<keyword evidence="4" id="KW-1185">Reference proteome</keyword>
<dbReference type="PROSITE" id="PS01186">
    <property type="entry name" value="EGF_2"/>
    <property type="match status" value="1"/>
</dbReference>
<dbReference type="InterPro" id="IPR000742">
    <property type="entry name" value="EGF"/>
</dbReference>